<dbReference type="InterPro" id="IPR001387">
    <property type="entry name" value="Cro/C1-type_HTH"/>
</dbReference>
<dbReference type="PANTHER" id="PTHR30055">
    <property type="entry name" value="HTH-TYPE TRANSCRIPTIONAL REGULATOR RUTR"/>
    <property type="match status" value="1"/>
</dbReference>
<dbReference type="InterPro" id="IPR009057">
    <property type="entry name" value="Homeodomain-like_sf"/>
</dbReference>
<dbReference type="SUPFAM" id="SSF47413">
    <property type="entry name" value="lambda repressor-like DNA-binding domains"/>
    <property type="match status" value="1"/>
</dbReference>
<name>A0A1G6M8S1_9NOCA</name>
<dbReference type="PROSITE" id="PS50943">
    <property type="entry name" value="HTH_CROC1"/>
    <property type="match status" value="1"/>
</dbReference>
<feature type="domain" description="HTH cro/C1-type" evidence="3">
    <location>
        <begin position="16"/>
        <end position="70"/>
    </location>
</feature>
<evidence type="ECO:0000313" key="6">
    <source>
        <dbReference type="Proteomes" id="UP000199417"/>
    </source>
</evidence>
<dbReference type="CDD" id="cd00093">
    <property type="entry name" value="HTH_XRE"/>
    <property type="match status" value="1"/>
</dbReference>
<dbReference type="SUPFAM" id="SSF46689">
    <property type="entry name" value="Homeodomain-like"/>
    <property type="match status" value="1"/>
</dbReference>
<dbReference type="GO" id="GO:0003700">
    <property type="term" value="F:DNA-binding transcription factor activity"/>
    <property type="evidence" value="ECO:0007669"/>
    <property type="project" value="TreeGrafter"/>
</dbReference>
<dbReference type="Proteomes" id="UP000199417">
    <property type="component" value="Unassembled WGS sequence"/>
</dbReference>
<dbReference type="PRINTS" id="PR00455">
    <property type="entry name" value="HTHTETR"/>
</dbReference>
<dbReference type="Gene3D" id="1.10.260.40">
    <property type="entry name" value="lambda repressor-like DNA-binding domains"/>
    <property type="match status" value="1"/>
</dbReference>
<feature type="DNA-binding region" description="H-T-H motif" evidence="2">
    <location>
        <begin position="110"/>
        <end position="129"/>
    </location>
</feature>
<feature type="domain" description="HTH tetR-type" evidence="4">
    <location>
        <begin position="87"/>
        <end position="147"/>
    </location>
</feature>
<dbReference type="InterPro" id="IPR036271">
    <property type="entry name" value="Tet_transcr_reg_TetR-rel_C_sf"/>
</dbReference>
<keyword evidence="6" id="KW-1185">Reference proteome</keyword>
<dbReference type="InterPro" id="IPR041490">
    <property type="entry name" value="KstR2_TetR_C"/>
</dbReference>
<organism evidence="5 6">
    <name type="scientific">Rhodococcus tukisamuensis</name>
    <dbReference type="NCBI Taxonomy" id="168276"/>
    <lineage>
        <taxon>Bacteria</taxon>
        <taxon>Bacillati</taxon>
        <taxon>Actinomycetota</taxon>
        <taxon>Actinomycetes</taxon>
        <taxon>Mycobacteriales</taxon>
        <taxon>Nocardiaceae</taxon>
        <taxon>Rhodococcus</taxon>
    </lineage>
</organism>
<reference evidence="5 6" key="1">
    <citation type="submission" date="2016-10" db="EMBL/GenBank/DDBJ databases">
        <authorList>
            <person name="de Groot N.N."/>
        </authorList>
    </citation>
    <scope>NUCLEOTIDE SEQUENCE [LARGE SCALE GENOMIC DNA]</scope>
    <source>
        <strain evidence="5 6">JCM 11308</strain>
    </source>
</reference>
<dbReference type="PROSITE" id="PS50977">
    <property type="entry name" value="HTH_TETR_2"/>
    <property type="match status" value="1"/>
</dbReference>
<evidence type="ECO:0000259" key="4">
    <source>
        <dbReference type="PROSITE" id="PS50977"/>
    </source>
</evidence>
<dbReference type="InterPro" id="IPR010982">
    <property type="entry name" value="Lambda_DNA-bd_dom_sf"/>
</dbReference>
<sequence length="283" mass="30274">MERAGRIGGEGLGARIRSARIEREIGLRQLAQLVGMSPSSLSEFENGKSLPGQERLQALSAALGVPLDLRPPEPAGPRFDNWRDFEPLDLPPVFRTALDVFVEVGYHAATVRMIADRCGLSMAGVYYHVESKDVLLTELLQGAMAELTSRCVAADAEADSPAERLANLVECVILFHTYRQASAVLASTELRSLDESGRSLHLQARTEVRDIVQAAVEACRDAGRVGTVPASSTATAIVTMCVAVADWYKPGVSPPPHEIAREYTDLALAMASAGSSGTSGSRD</sequence>
<keyword evidence="1 2" id="KW-0238">DNA-binding</keyword>
<dbReference type="InterPro" id="IPR001647">
    <property type="entry name" value="HTH_TetR"/>
</dbReference>
<dbReference type="Pfam" id="PF00440">
    <property type="entry name" value="TetR_N"/>
    <property type="match status" value="1"/>
</dbReference>
<dbReference type="RefSeq" id="WP_072844606.1">
    <property type="nucleotide sequence ID" value="NZ_FNAB01000001.1"/>
</dbReference>
<proteinExistence type="predicted"/>
<evidence type="ECO:0000259" key="3">
    <source>
        <dbReference type="PROSITE" id="PS50943"/>
    </source>
</evidence>
<dbReference type="STRING" id="168276.SAMN05444580_10198"/>
<dbReference type="GO" id="GO:0000976">
    <property type="term" value="F:transcription cis-regulatory region binding"/>
    <property type="evidence" value="ECO:0007669"/>
    <property type="project" value="TreeGrafter"/>
</dbReference>
<dbReference type="InterPro" id="IPR050109">
    <property type="entry name" value="HTH-type_TetR-like_transc_reg"/>
</dbReference>
<dbReference type="Pfam" id="PF01381">
    <property type="entry name" value="HTH_3"/>
    <property type="match status" value="1"/>
</dbReference>
<dbReference type="InterPro" id="IPR023772">
    <property type="entry name" value="DNA-bd_HTH_TetR-type_CS"/>
</dbReference>
<protein>
    <submittedName>
        <fullName evidence="5">DNA-binding transcriptional regulator, AcrR family</fullName>
    </submittedName>
</protein>
<evidence type="ECO:0000256" key="2">
    <source>
        <dbReference type="PROSITE-ProRule" id="PRU00335"/>
    </source>
</evidence>
<dbReference type="SMART" id="SM00530">
    <property type="entry name" value="HTH_XRE"/>
    <property type="match status" value="1"/>
</dbReference>
<evidence type="ECO:0000313" key="5">
    <source>
        <dbReference type="EMBL" id="SDC51992.1"/>
    </source>
</evidence>
<gene>
    <name evidence="5" type="ORF">SAMN05444580_10198</name>
</gene>
<dbReference type="Pfam" id="PF17932">
    <property type="entry name" value="TetR_C_24"/>
    <property type="match status" value="1"/>
</dbReference>
<evidence type="ECO:0000256" key="1">
    <source>
        <dbReference type="ARBA" id="ARBA00023125"/>
    </source>
</evidence>
<dbReference type="EMBL" id="FNAB01000001">
    <property type="protein sequence ID" value="SDC51992.1"/>
    <property type="molecule type" value="Genomic_DNA"/>
</dbReference>
<dbReference type="AlphaFoldDB" id="A0A1G6M8S1"/>
<dbReference type="PANTHER" id="PTHR30055:SF200">
    <property type="entry name" value="HTH-TYPE TRANSCRIPTIONAL REPRESSOR BDCR"/>
    <property type="match status" value="1"/>
</dbReference>
<dbReference type="Gene3D" id="1.10.357.10">
    <property type="entry name" value="Tetracycline Repressor, domain 2"/>
    <property type="match status" value="1"/>
</dbReference>
<dbReference type="SUPFAM" id="SSF48498">
    <property type="entry name" value="Tetracyclin repressor-like, C-terminal domain"/>
    <property type="match status" value="1"/>
</dbReference>
<dbReference type="PROSITE" id="PS01081">
    <property type="entry name" value="HTH_TETR_1"/>
    <property type="match status" value="1"/>
</dbReference>
<accession>A0A1G6M8S1</accession>